<dbReference type="GO" id="GO:0005694">
    <property type="term" value="C:chromosome"/>
    <property type="evidence" value="ECO:0007669"/>
    <property type="project" value="InterPro"/>
</dbReference>
<sequence>MVHKKRGSIGSNGHIRMLSTKWLIVVSSSSDTFYSTAPTRAIDPPVQFGTSQSPAVDSTIKPSQKTKRQWQSKRYIGCKSDDGERAPSIFFDPSHTERRKRPMTGVDTSLESDQHRGIPIEAMVAPLRPCVCGSITRIDNDHRSCEVYISGTSIEVSVQTPNEVALTQITPKLDKLRADQRSYLAYQKTSTELERVGLRRLVWAWEWKEACDRVKRKEADVEKKNRELTRVKEERKAREEEGKQAEKQKKEVEKKRDEELKKGGKFKKREQKVKELEKEVVKSKTQNEIKEGSIKDETTKLEALAQAAVDKEKAVEAKKVHLEECTISHATVSESFNAAQTKLNNANSLLQSLQTGLSVSNITNSGAGGGYFGQLSSAKQCLSQESAKEEQFRRKIAMKEKELKALEERWKGVENEMEDQKQRVERGEREIEELNHAIERSGWDDEKIRESDEKLREAKMAVTNLAERRDNLRQRLGALDFSYSPPSPDFNHSSVKGLVASLITLDEEHFDKSAALEIAGGRLYNVVVENEKVGKDLLKRGQLKKRVTIIPLDKINAFKASAAKLQAAHQLAGEKVNLALSLVGYEKDVSAAMSFVFGDTLIYADLATAQKVMFHPQIQIKLVTLQGDVYDPSGTLSVGAPPQSSGLLFRVKELKEAETEVANAKANLAKLERRMRKLRKGRSCGGQRNVKMEINDTIKMIKDLKESTAKSKEKQKEAKEEIAKLKVDMEDFKNNKDSKIAELKNKQSVGLKMHLKELQTAKLKLEGLERDVVDSRPRLDEAKASIQRIKEEIEQVTKDLKAVEAKHQKAEQKLQEERATLTCFNTEIDELEQVIKEKQQASSDAKLSVKKIDHKIQTLQKDCTTSVNAVATLGKAYEWIAEEKKKFGKAGGRFDFDNSNMGEIREKCKLLEEQQKGMKKSINQGVLSTLQTVKKCETELKKSLSIVLADKEKIVETIAELDRYKRDALIWVLASSRGCARSNGWIMFSASSISSIRRALAAMIVVLSGVVLMKKDIKARLGV</sequence>
<dbReference type="GO" id="GO:0051276">
    <property type="term" value="P:chromosome organization"/>
    <property type="evidence" value="ECO:0007669"/>
    <property type="project" value="InterPro"/>
</dbReference>
<dbReference type="GO" id="GO:0007059">
    <property type="term" value="P:chromosome segregation"/>
    <property type="evidence" value="ECO:0007669"/>
    <property type="project" value="UniProtKB-ARBA"/>
</dbReference>
<feature type="coiled-coil region" evidence="1">
    <location>
        <begin position="654"/>
        <end position="848"/>
    </location>
</feature>
<evidence type="ECO:0000256" key="2">
    <source>
        <dbReference type="SAM" id="MobiDB-lite"/>
    </source>
</evidence>
<evidence type="ECO:0000256" key="1">
    <source>
        <dbReference type="SAM" id="Coils"/>
    </source>
</evidence>
<proteinExistence type="predicted"/>
<dbReference type="Gene3D" id="3.30.70.1620">
    <property type="match status" value="1"/>
</dbReference>
<protein>
    <recommendedName>
        <fullName evidence="3">SMC hinge domain-containing protein</fullName>
    </recommendedName>
</protein>
<dbReference type="InterPro" id="IPR010935">
    <property type="entry name" value="SMC_hinge"/>
</dbReference>
<dbReference type="InterPro" id="IPR036277">
    <property type="entry name" value="SMC_hinge_sf"/>
</dbReference>
<keyword evidence="5" id="KW-1185">Reference proteome</keyword>
<dbReference type="STRING" id="1314776.A0A165X5D1"/>
<feature type="domain" description="SMC hinge" evidence="3">
    <location>
        <begin position="493"/>
        <end position="613"/>
    </location>
</feature>
<dbReference type="SUPFAM" id="SSF57997">
    <property type="entry name" value="Tropomyosin"/>
    <property type="match status" value="1"/>
</dbReference>
<gene>
    <name evidence="4" type="ORF">SISSUDRAFT_1038159</name>
</gene>
<dbReference type="Pfam" id="PF06470">
    <property type="entry name" value="SMC_hinge"/>
    <property type="match status" value="1"/>
</dbReference>
<dbReference type="EMBL" id="KV428444">
    <property type="protein sequence ID" value="KZT31844.1"/>
    <property type="molecule type" value="Genomic_DNA"/>
</dbReference>
<feature type="region of interest" description="Disordered" evidence="2">
    <location>
        <begin position="45"/>
        <end position="66"/>
    </location>
</feature>
<feature type="region of interest" description="Disordered" evidence="2">
    <location>
        <begin position="232"/>
        <end position="260"/>
    </location>
</feature>
<dbReference type="SUPFAM" id="SSF75553">
    <property type="entry name" value="Smc hinge domain"/>
    <property type="match status" value="1"/>
</dbReference>
<evidence type="ECO:0000259" key="3">
    <source>
        <dbReference type="SMART" id="SM00968"/>
    </source>
</evidence>
<evidence type="ECO:0000313" key="4">
    <source>
        <dbReference type="EMBL" id="KZT31844.1"/>
    </source>
</evidence>
<dbReference type="OrthoDB" id="10255539at2759"/>
<name>A0A165X5D1_9AGAM</name>
<dbReference type="SMART" id="SM00968">
    <property type="entry name" value="SMC_hinge"/>
    <property type="match status" value="1"/>
</dbReference>
<dbReference type="PANTHER" id="PTHR43977">
    <property type="entry name" value="STRUCTURAL MAINTENANCE OF CHROMOSOMES PROTEIN 3"/>
    <property type="match status" value="1"/>
</dbReference>
<accession>A0A165X5D1</accession>
<dbReference type="Proteomes" id="UP000076798">
    <property type="component" value="Unassembled WGS sequence"/>
</dbReference>
<evidence type="ECO:0000313" key="5">
    <source>
        <dbReference type="Proteomes" id="UP000076798"/>
    </source>
</evidence>
<feature type="coiled-coil region" evidence="1">
    <location>
        <begin position="389"/>
        <end position="475"/>
    </location>
</feature>
<dbReference type="Gene3D" id="1.20.1060.20">
    <property type="match status" value="1"/>
</dbReference>
<dbReference type="Gene3D" id="1.10.287.1490">
    <property type="match status" value="1"/>
</dbReference>
<organism evidence="4 5">
    <name type="scientific">Sistotremastrum suecicum HHB10207 ss-3</name>
    <dbReference type="NCBI Taxonomy" id="1314776"/>
    <lineage>
        <taxon>Eukaryota</taxon>
        <taxon>Fungi</taxon>
        <taxon>Dikarya</taxon>
        <taxon>Basidiomycota</taxon>
        <taxon>Agaricomycotina</taxon>
        <taxon>Agaricomycetes</taxon>
        <taxon>Sistotremastrales</taxon>
        <taxon>Sistotremastraceae</taxon>
        <taxon>Sistotremastrum</taxon>
    </lineage>
</organism>
<keyword evidence="1" id="KW-0175">Coiled coil</keyword>
<reference evidence="4 5" key="1">
    <citation type="journal article" date="2016" name="Mol. Biol. Evol.">
        <title>Comparative Genomics of Early-Diverging Mushroom-Forming Fungi Provides Insights into the Origins of Lignocellulose Decay Capabilities.</title>
        <authorList>
            <person name="Nagy L.G."/>
            <person name="Riley R."/>
            <person name="Tritt A."/>
            <person name="Adam C."/>
            <person name="Daum C."/>
            <person name="Floudas D."/>
            <person name="Sun H."/>
            <person name="Yadav J.S."/>
            <person name="Pangilinan J."/>
            <person name="Larsson K.H."/>
            <person name="Matsuura K."/>
            <person name="Barry K."/>
            <person name="Labutti K."/>
            <person name="Kuo R."/>
            <person name="Ohm R.A."/>
            <person name="Bhattacharya S.S."/>
            <person name="Shirouzu T."/>
            <person name="Yoshinaga Y."/>
            <person name="Martin F.M."/>
            <person name="Grigoriev I.V."/>
            <person name="Hibbett D.S."/>
        </authorList>
    </citation>
    <scope>NUCLEOTIDE SEQUENCE [LARGE SCALE GENOMIC DNA]</scope>
    <source>
        <strain evidence="4 5">HHB10207 ss-3</strain>
    </source>
</reference>
<dbReference type="AlphaFoldDB" id="A0A165X5D1"/>
<feature type="compositionally biased region" description="Polar residues" evidence="2">
    <location>
        <begin position="48"/>
        <end position="63"/>
    </location>
</feature>
<dbReference type="GO" id="GO:0005524">
    <property type="term" value="F:ATP binding"/>
    <property type="evidence" value="ECO:0007669"/>
    <property type="project" value="InterPro"/>
</dbReference>